<comment type="catalytic activity">
    <reaction evidence="3">
        <text>shikimate + NADP(+) = 3-dehydroshikimate + NADPH + H(+)</text>
        <dbReference type="Rhea" id="RHEA:17737"/>
        <dbReference type="ChEBI" id="CHEBI:15378"/>
        <dbReference type="ChEBI" id="CHEBI:16630"/>
        <dbReference type="ChEBI" id="CHEBI:36208"/>
        <dbReference type="ChEBI" id="CHEBI:57783"/>
        <dbReference type="ChEBI" id="CHEBI:58349"/>
        <dbReference type="EC" id="1.1.1.25"/>
    </reaction>
</comment>
<feature type="binding site" evidence="3">
    <location>
        <begin position="16"/>
        <end position="18"/>
    </location>
    <ligand>
        <name>shikimate</name>
        <dbReference type="ChEBI" id="CHEBI:36208"/>
    </ligand>
</feature>
<dbReference type="EMBL" id="CP021422">
    <property type="protein sequence ID" value="ASB39980.1"/>
    <property type="molecule type" value="Genomic_DNA"/>
</dbReference>
<dbReference type="Gene3D" id="3.40.50.10860">
    <property type="entry name" value="Leucine Dehydrogenase, chain A, domain 1"/>
    <property type="match status" value="1"/>
</dbReference>
<dbReference type="KEGG" id="amur:ADH66_04500"/>
<dbReference type="GO" id="GO:0009423">
    <property type="term" value="P:chorismate biosynthetic process"/>
    <property type="evidence" value="ECO:0007669"/>
    <property type="project" value="UniProtKB-UniRule"/>
</dbReference>
<feature type="binding site" evidence="3">
    <location>
        <begin position="122"/>
        <end position="126"/>
    </location>
    <ligand>
        <name>NADP(+)</name>
        <dbReference type="ChEBI" id="CHEBI:58349"/>
    </ligand>
</feature>
<dbReference type="GO" id="GO:0005829">
    <property type="term" value="C:cytosol"/>
    <property type="evidence" value="ECO:0007669"/>
    <property type="project" value="TreeGrafter"/>
</dbReference>
<feature type="binding site" evidence="3">
    <location>
        <position position="84"/>
    </location>
    <ligand>
        <name>shikimate</name>
        <dbReference type="ChEBI" id="CHEBI:36208"/>
    </ligand>
</feature>
<feature type="binding site" evidence="3">
    <location>
        <position position="249"/>
    </location>
    <ligand>
        <name>NADP(+)</name>
        <dbReference type="ChEBI" id="CHEBI:58349"/>
    </ligand>
</feature>
<keyword evidence="3" id="KW-0028">Amino-acid biosynthesis</keyword>
<dbReference type="Proteomes" id="UP000596035">
    <property type="component" value="Chromosome"/>
</dbReference>
<dbReference type="SUPFAM" id="SSF51735">
    <property type="entry name" value="NAD(P)-binding Rossmann-fold domains"/>
    <property type="match status" value="1"/>
</dbReference>
<reference evidence="5" key="1">
    <citation type="journal article" date="2017" name="Genome Announc.">
        <title>High-Quality Whole-Genome Sequences of the Oligo-Mouse-Microbiota Bacterial Community.</title>
        <authorList>
            <person name="Garzetti D."/>
            <person name="Brugiroux S."/>
            <person name="Bunk B."/>
            <person name="Pukall R."/>
            <person name="McCoy K.D."/>
            <person name="Macpherson A.J."/>
            <person name="Stecher B."/>
        </authorList>
    </citation>
    <scope>NUCLEOTIDE SEQUENCE</scope>
    <source>
        <strain evidence="5">KB18</strain>
    </source>
</reference>
<dbReference type="CDD" id="cd01065">
    <property type="entry name" value="NAD_bind_Shikimate_DH"/>
    <property type="match status" value="1"/>
</dbReference>
<keyword evidence="7" id="KW-1185">Reference proteome</keyword>
<feature type="active site" description="Proton acceptor" evidence="3">
    <location>
        <position position="63"/>
    </location>
</feature>
<dbReference type="InterPro" id="IPR022893">
    <property type="entry name" value="Shikimate_DH_fam"/>
</dbReference>
<dbReference type="GO" id="GO:0050661">
    <property type="term" value="F:NADP binding"/>
    <property type="evidence" value="ECO:0007669"/>
    <property type="project" value="TreeGrafter"/>
</dbReference>
<feature type="binding site" evidence="3">
    <location>
        <position position="226"/>
    </location>
    <ligand>
        <name>NADP(+)</name>
        <dbReference type="ChEBI" id="CHEBI:58349"/>
    </ligand>
</feature>
<dbReference type="InterPro" id="IPR046346">
    <property type="entry name" value="Aminoacid_DH-like_N_sf"/>
</dbReference>
<proteinExistence type="inferred from homology"/>
<feature type="binding site" evidence="3">
    <location>
        <position position="256"/>
    </location>
    <ligand>
        <name>shikimate</name>
        <dbReference type="ChEBI" id="CHEBI:36208"/>
    </ligand>
</feature>
<evidence type="ECO:0000313" key="8">
    <source>
        <dbReference type="Proteomes" id="UP000596035"/>
    </source>
</evidence>
<feature type="binding site" evidence="3">
    <location>
        <position position="75"/>
    </location>
    <ligand>
        <name>NADP(+)</name>
        <dbReference type="ChEBI" id="CHEBI:58349"/>
    </ligand>
</feature>
<dbReference type="InterPro" id="IPR013708">
    <property type="entry name" value="Shikimate_DH-bd_N"/>
</dbReference>
<keyword evidence="3" id="KW-0521">NADP</keyword>
<name>A0A1Z2XNF8_9FIRM</name>
<dbReference type="PANTHER" id="PTHR21089">
    <property type="entry name" value="SHIKIMATE DEHYDROGENASE"/>
    <property type="match status" value="1"/>
</dbReference>
<keyword evidence="3" id="KW-0560">Oxidoreductase</keyword>
<evidence type="ECO:0000259" key="4">
    <source>
        <dbReference type="Pfam" id="PF08501"/>
    </source>
</evidence>
<dbReference type="Gene3D" id="3.40.50.720">
    <property type="entry name" value="NAD(P)-binding Rossmann-like Domain"/>
    <property type="match status" value="1"/>
</dbReference>
<dbReference type="SUPFAM" id="SSF53223">
    <property type="entry name" value="Aminoacid dehydrogenase-like, N-terminal domain"/>
    <property type="match status" value="1"/>
</dbReference>
<organism evidence="6 8">
    <name type="scientific">Acutalibacter muris</name>
    <dbReference type="NCBI Taxonomy" id="1796620"/>
    <lineage>
        <taxon>Bacteria</taxon>
        <taxon>Bacillati</taxon>
        <taxon>Bacillota</taxon>
        <taxon>Clostridia</taxon>
        <taxon>Eubacteriales</taxon>
        <taxon>Acutalibacteraceae</taxon>
        <taxon>Acutalibacter</taxon>
    </lineage>
</organism>
<dbReference type="AlphaFoldDB" id="A0A1Z2XNF8"/>
<dbReference type="GO" id="GO:0008652">
    <property type="term" value="P:amino acid biosynthetic process"/>
    <property type="evidence" value="ECO:0007669"/>
    <property type="project" value="UniProtKB-KW"/>
</dbReference>
<dbReference type="Proteomes" id="UP000196710">
    <property type="component" value="Chromosome"/>
</dbReference>
<evidence type="ECO:0000313" key="5">
    <source>
        <dbReference type="EMBL" id="ASB39980.1"/>
    </source>
</evidence>
<dbReference type="GO" id="GO:0019632">
    <property type="term" value="P:shikimate metabolic process"/>
    <property type="evidence" value="ECO:0007669"/>
    <property type="project" value="TreeGrafter"/>
</dbReference>
<dbReference type="RefSeq" id="WP_066535159.1">
    <property type="nucleotide sequence ID" value="NZ_CP021422.1"/>
</dbReference>
<dbReference type="InterPro" id="IPR036291">
    <property type="entry name" value="NAD(P)-bd_dom_sf"/>
</dbReference>
<dbReference type="PANTHER" id="PTHR21089:SF1">
    <property type="entry name" value="BIFUNCTIONAL 3-DEHYDROQUINATE DEHYDRATASE_SHIKIMATE DEHYDROGENASE, CHLOROPLASTIC"/>
    <property type="match status" value="1"/>
</dbReference>
<reference evidence="7" key="2">
    <citation type="submission" date="2017-05" db="EMBL/GenBank/DDBJ databases">
        <title>Improved OligoMM genomes.</title>
        <authorList>
            <person name="Garzetti D."/>
        </authorList>
    </citation>
    <scope>NUCLEOTIDE SEQUENCE [LARGE SCALE GENOMIC DNA]</scope>
    <source>
        <strain evidence="7">KB18</strain>
    </source>
</reference>
<dbReference type="HAMAP" id="MF_00222">
    <property type="entry name" value="Shikimate_DH_AroE"/>
    <property type="match status" value="1"/>
</dbReference>
<feature type="domain" description="Shikimate dehydrogenase substrate binding N-terminal" evidence="4">
    <location>
        <begin position="8"/>
        <end position="86"/>
    </location>
</feature>
<evidence type="ECO:0000256" key="3">
    <source>
        <dbReference type="HAMAP-Rule" id="MF_00222"/>
    </source>
</evidence>
<sequence>MKTQKAAVIGHPIGHTMSPFIQERLFGLSGIPMEYQVIDVPNLADALPKLRELDCFNITIPHKTGIIPYLEDMCESARLCGSVNTVKVTDGRLYGYTTDGAGAAVSLAVHGLDFCRRVLILGNGGAARAIAFQAAVNRPDFDISIAHREGSCDKAMALAGELADFARARGDKKFRITVMSYRELEDEPGKEYGLLVNTTSVGMYPEVKACPVSGRVVERCEAVFDAVFNPGETELLKLAKELRKKTVPGMGMLVCQAAYSHKIWYGTEFRNEDILQLIEEAKEELAVRFGGGA</sequence>
<comment type="similarity">
    <text evidence="3">Belongs to the shikimate dehydrogenase family.</text>
</comment>
<gene>
    <name evidence="3" type="primary">aroE</name>
    <name evidence="5" type="ORF">ADH66_04500</name>
    <name evidence="6" type="ORF">I5Q82_14565</name>
</gene>
<dbReference type="Pfam" id="PF08501">
    <property type="entry name" value="Shikimate_dh_N"/>
    <property type="match status" value="1"/>
</dbReference>
<dbReference type="GO" id="GO:0009073">
    <property type="term" value="P:aromatic amino acid family biosynthetic process"/>
    <property type="evidence" value="ECO:0007669"/>
    <property type="project" value="UniProtKB-KW"/>
</dbReference>
<comment type="function">
    <text evidence="3">Involved in the biosynthesis of the chorismate, which leads to the biosynthesis of aromatic amino acids. Catalyzes the reversible NADPH linked reduction of 3-dehydroshikimate (DHSA) to yield shikimate (SA).</text>
</comment>
<dbReference type="GO" id="GO:0004764">
    <property type="term" value="F:shikimate 3-dehydrogenase (NADP+) activity"/>
    <property type="evidence" value="ECO:0007669"/>
    <property type="project" value="UniProtKB-UniRule"/>
</dbReference>
<evidence type="ECO:0000256" key="2">
    <source>
        <dbReference type="ARBA" id="ARBA00023141"/>
    </source>
</evidence>
<accession>A0A1Z2XNF8</accession>
<evidence type="ECO:0000256" key="1">
    <source>
        <dbReference type="ARBA" id="ARBA00004871"/>
    </source>
</evidence>
<comment type="caution">
    <text evidence="3">Lacks conserved residue(s) required for the propagation of feature annotation.</text>
</comment>
<keyword evidence="2 3" id="KW-0057">Aromatic amino acid biosynthesis</keyword>
<comment type="pathway">
    <text evidence="1 3">Metabolic intermediate biosynthesis; chorismate biosynthesis; chorismate from D-erythrose 4-phosphate and phosphoenolpyruvate: step 4/7.</text>
</comment>
<evidence type="ECO:0000313" key="7">
    <source>
        <dbReference type="Proteomes" id="UP000196710"/>
    </source>
</evidence>
<comment type="subunit">
    <text evidence="3">Homodimer.</text>
</comment>
<dbReference type="EMBL" id="CP065321">
    <property type="protein sequence ID" value="QQR29268.1"/>
    <property type="molecule type" value="Genomic_DNA"/>
</dbReference>
<feature type="binding site" evidence="3">
    <location>
        <position position="99"/>
    </location>
    <ligand>
        <name>shikimate</name>
        <dbReference type="ChEBI" id="CHEBI:36208"/>
    </ligand>
</feature>
<dbReference type="EC" id="1.1.1.25" evidence="3"/>
<reference evidence="6 8" key="3">
    <citation type="submission" date="2020-11" db="EMBL/GenBank/DDBJ databases">
        <title>Closed and high quality bacterial genomes of the OMM12 community.</title>
        <authorList>
            <person name="Marbouty M."/>
            <person name="Lamy-Besnier Q."/>
            <person name="Debarbieux L."/>
            <person name="Koszul R."/>
        </authorList>
    </citation>
    <scope>NUCLEOTIDE SEQUENCE [LARGE SCALE GENOMIC DNA]</scope>
    <source>
        <strain evidence="6 8">KB18</strain>
    </source>
</reference>
<feature type="binding site" evidence="3">
    <location>
        <position position="59"/>
    </location>
    <ligand>
        <name>shikimate</name>
        <dbReference type="ChEBI" id="CHEBI:36208"/>
    </ligand>
</feature>
<protein>
    <recommendedName>
        <fullName evidence="3">Shikimate dehydrogenase (NADP(+))</fullName>
        <shortName evidence="3">SDH</shortName>
        <ecNumber evidence="3">1.1.1.25</ecNumber>
    </recommendedName>
</protein>
<evidence type="ECO:0000313" key="6">
    <source>
        <dbReference type="EMBL" id="QQR29268.1"/>
    </source>
</evidence>